<dbReference type="PANTHER" id="PTHR11048">
    <property type="entry name" value="PRENYLTRANSFERASES"/>
    <property type="match status" value="1"/>
</dbReference>
<evidence type="ECO:0000256" key="6">
    <source>
        <dbReference type="ARBA" id="ARBA00022989"/>
    </source>
</evidence>
<evidence type="ECO:0000256" key="5">
    <source>
        <dbReference type="ARBA" id="ARBA00022692"/>
    </source>
</evidence>
<dbReference type="FunFam" id="1.20.120.1780:FF:000001">
    <property type="entry name" value="4-hydroxybenzoate octaprenyltransferase"/>
    <property type="match status" value="1"/>
</dbReference>
<feature type="transmembrane region" description="Helical" evidence="8">
    <location>
        <begin position="333"/>
        <end position="351"/>
    </location>
</feature>
<name>A0AAD2HJ21_9AGAR</name>
<feature type="transmembrane region" description="Helical" evidence="8">
    <location>
        <begin position="300"/>
        <end position="327"/>
    </location>
</feature>
<feature type="transmembrane region" description="Helical" evidence="8">
    <location>
        <begin position="190"/>
        <end position="208"/>
    </location>
</feature>
<comment type="similarity">
    <text evidence="3">Belongs to the UbiA prenyltransferase family.</text>
</comment>
<keyword evidence="6 8" id="KW-1133">Transmembrane helix</keyword>
<dbReference type="Pfam" id="PF01040">
    <property type="entry name" value="UbiA"/>
    <property type="match status" value="1"/>
</dbReference>
<sequence length="394" mass="44086">MGRKIKVSGSYSCAVEGPTQDDRYPVPEKAHKCRGRLQNQYTSAASIPKGLIFLGRKQIAMVESRNDETSPLLATAPSETDKTPPGLMDVPTWTELQGFWELCRLHNNIGFWVVWLPTAWSISMAYRANTSISALQALLRAAEYIPLCFGIKSLAQIMTIDDILDEDVDALVERTRLRPIPRGAVSLKRAWLFFSVQVLVGVFCAFSFLSKPALYVSIPVWPLYIIYPTCKRWTNLAPVPLGIMFKIGVFMGWADMVGTINWHVLVPVYIGACCWTLTYETVYQHQDKLDDVKIGLHSPALLVGAHTLVVCTITALLFLSLVSYGAFLNGHSWPFFLAMSIAAFLLLNRLWKTDIDVPADCKRLFLDTTLIGNIILLGFVVDSLFYRVSQGLEI</sequence>
<dbReference type="Proteomes" id="UP001295794">
    <property type="component" value="Unassembled WGS sequence"/>
</dbReference>
<gene>
    <name evidence="9" type="ORF">MYCIT1_LOCUS25485</name>
</gene>
<keyword evidence="10" id="KW-1185">Reference proteome</keyword>
<dbReference type="AlphaFoldDB" id="A0AAD2HJ21"/>
<feature type="transmembrane region" description="Helical" evidence="8">
    <location>
        <begin position="363"/>
        <end position="386"/>
    </location>
</feature>
<evidence type="ECO:0000256" key="1">
    <source>
        <dbReference type="ARBA" id="ARBA00001946"/>
    </source>
</evidence>
<keyword evidence="7 8" id="KW-0472">Membrane</keyword>
<dbReference type="InterPro" id="IPR000537">
    <property type="entry name" value="UbiA_prenyltransferase"/>
</dbReference>
<proteinExistence type="inferred from homology"/>
<dbReference type="InterPro" id="IPR044878">
    <property type="entry name" value="UbiA_sf"/>
</dbReference>
<dbReference type="PANTHER" id="PTHR11048:SF28">
    <property type="entry name" value="4-HYDROXYBENZOATE POLYPRENYLTRANSFERASE, MITOCHONDRIAL"/>
    <property type="match status" value="1"/>
</dbReference>
<evidence type="ECO:0000313" key="9">
    <source>
        <dbReference type="EMBL" id="CAK5276868.1"/>
    </source>
</evidence>
<dbReference type="Gene3D" id="1.10.357.140">
    <property type="entry name" value="UbiA prenyltransferase"/>
    <property type="match status" value="1"/>
</dbReference>
<evidence type="ECO:0000256" key="4">
    <source>
        <dbReference type="ARBA" id="ARBA00022679"/>
    </source>
</evidence>
<dbReference type="GO" id="GO:0005886">
    <property type="term" value="C:plasma membrane"/>
    <property type="evidence" value="ECO:0007669"/>
    <property type="project" value="TreeGrafter"/>
</dbReference>
<organism evidence="9 10">
    <name type="scientific">Mycena citricolor</name>
    <dbReference type="NCBI Taxonomy" id="2018698"/>
    <lineage>
        <taxon>Eukaryota</taxon>
        <taxon>Fungi</taxon>
        <taxon>Dikarya</taxon>
        <taxon>Basidiomycota</taxon>
        <taxon>Agaricomycotina</taxon>
        <taxon>Agaricomycetes</taxon>
        <taxon>Agaricomycetidae</taxon>
        <taxon>Agaricales</taxon>
        <taxon>Marasmiineae</taxon>
        <taxon>Mycenaceae</taxon>
        <taxon>Mycena</taxon>
    </lineage>
</organism>
<evidence type="ECO:0000256" key="2">
    <source>
        <dbReference type="ARBA" id="ARBA00004141"/>
    </source>
</evidence>
<keyword evidence="4" id="KW-0808">Transferase</keyword>
<dbReference type="GO" id="GO:0016765">
    <property type="term" value="F:transferase activity, transferring alkyl or aryl (other than methyl) groups"/>
    <property type="evidence" value="ECO:0007669"/>
    <property type="project" value="InterPro"/>
</dbReference>
<protein>
    <recommendedName>
        <fullName evidence="11">UbiA prenyltransferase</fullName>
    </recommendedName>
</protein>
<evidence type="ECO:0000313" key="10">
    <source>
        <dbReference type="Proteomes" id="UP001295794"/>
    </source>
</evidence>
<feature type="transmembrane region" description="Helical" evidence="8">
    <location>
        <begin position="260"/>
        <end position="279"/>
    </location>
</feature>
<dbReference type="InterPro" id="IPR039653">
    <property type="entry name" value="Prenyltransferase"/>
</dbReference>
<dbReference type="Gene3D" id="1.20.120.1780">
    <property type="entry name" value="UbiA prenyltransferase"/>
    <property type="match status" value="1"/>
</dbReference>
<evidence type="ECO:0000256" key="3">
    <source>
        <dbReference type="ARBA" id="ARBA00005985"/>
    </source>
</evidence>
<reference evidence="9" key="1">
    <citation type="submission" date="2023-11" db="EMBL/GenBank/DDBJ databases">
        <authorList>
            <person name="De Vega J J."/>
            <person name="De Vega J J."/>
        </authorList>
    </citation>
    <scope>NUCLEOTIDE SEQUENCE</scope>
</reference>
<comment type="caution">
    <text evidence="9">The sequence shown here is derived from an EMBL/GenBank/DDBJ whole genome shotgun (WGS) entry which is preliminary data.</text>
</comment>
<dbReference type="EMBL" id="CAVNYO010000414">
    <property type="protein sequence ID" value="CAK5276868.1"/>
    <property type="molecule type" value="Genomic_DNA"/>
</dbReference>
<accession>A0AAD2HJ21</accession>
<evidence type="ECO:0000256" key="7">
    <source>
        <dbReference type="ARBA" id="ARBA00023136"/>
    </source>
</evidence>
<evidence type="ECO:0008006" key="11">
    <source>
        <dbReference type="Google" id="ProtNLM"/>
    </source>
</evidence>
<dbReference type="CDD" id="cd13959">
    <property type="entry name" value="PT_UbiA_COQ2"/>
    <property type="match status" value="1"/>
</dbReference>
<keyword evidence="5 8" id="KW-0812">Transmembrane</keyword>
<dbReference type="GO" id="GO:0006744">
    <property type="term" value="P:ubiquinone biosynthetic process"/>
    <property type="evidence" value="ECO:0007669"/>
    <property type="project" value="TreeGrafter"/>
</dbReference>
<evidence type="ECO:0000256" key="8">
    <source>
        <dbReference type="SAM" id="Phobius"/>
    </source>
</evidence>
<comment type="cofactor">
    <cofactor evidence="1">
        <name>Mg(2+)</name>
        <dbReference type="ChEBI" id="CHEBI:18420"/>
    </cofactor>
</comment>
<comment type="subcellular location">
    <subcellularLocation>
        <location evidence="2">Membrane</location>
        <topology evidence="2">Multi-pass membrane protein</topology>
    </subcellularLocation>
</comment>